<evidence type="ECO:0000313" key="3">
    <source>
        <dbReference type="EMBL" id="CAG6628440.1"/>
    </source>
</evidence>
<dbReference type="AlphaFoldDB" id="A0A8D8QBF5"/>
<feature type="region of interest" description="Disordered" evidence="2">
    <location>
        <begin position="600"/>
        <end position="640"/>
    </location>
</feature>
<feature type="region of interest" description="Disordered" evidence="2">
    <location>
        <begin position="673"/>
        <end position="701"/>
    </location>
</feature>
<dbReference type="EMBL" id="HBUF01067996">
    <property type="protein sequence ID" value="CAG6628462.1"/>
    <property type="molecule type" value="Transcribed_RNA"/>
</dbReference>
<evidence type="ECO:0000256" key="2">
    <source>
        <dbReference type="SAM" id="MobiDB-lite"/>
    </source>
</evidence>
<keyword evidence="1" id="KW-0175">Coiled coil</keyword>
<feature type="coiled-coil region" evidence="1">
    <location>
        <begin position="349"/>
        <end position="376"/>
    </location>
</feature>
<dbReference type="EMBL" id="HBUF01067993">
    <property type="protein sequence ID" value="CAG6628445.1"/>
    <property type="molecule type" value="Transcribed_RNA"/>
</dbReference>
<feature type="region of interest" description="Disordered" evidence="2">
    <location>
        <begin position="267"/>
        <end position="290"/>
    </location>
</feature>
<organism evidence="3">
    <name type="scientific">Cacopsylla melanoneura</name>
    <dbReference type="NCBI Taxonomy" id="428564"/>
    <lineage>
        <taxon>Eukaryota</taxon>
        <taxon>Metazoa</taxon>
        <taxon>Ecdysozoa</taxon>
        <taxon>Arthropoda</taxon>
        <taxon>Hexapoda</taxon>
        <taxon>Insecta</taxon>
        <taxon>Pterygota</taxon>
        <taxon>Neoptera</taxon>
        <taxon>Paraneoptera</taxon>
        <taxon>Hemiptera</taxon>
        <taxon>Sternorrhyncha</taxon>
        <taxon>Psylloidea</taxon>
        <taxon>Psyllidae</taxon>
        <taxon>Psyllinae</taxon>
        <taxon>Cacopsylla</taxon>
    </lineage>
</organism>
<proteinExistence type="predicted"/>
<dbReference type="InterPro" id="IPR036514">
    <property type="entry name" value="SGNH_hydro_sf"/>
</dbReference>
<dbReference type="EMBL" id="HBUF01067995">
    <property type="protein sequence ID" value="CAG6628456.1"/>
    <property type="molecule type" value="Transcribed_RNA"/>
</dbReference>
<protein>
    <submittedName>
        <fullName evidence="3">Uncharacterized protein</fullName>
    </submittedName>
</protein>
<evidence type="ECO:0000256" key="1">
    <source>
        <dbReference type="SAM" id="Coils"/>
    </source>
</evidence>
<dbReference type="EMBL" id="HBUF01067992">
    <property type="protein sequence ID" value="CAG6628440.1"/>
    <property type="molecule type" value="Transcribed_RNA"/>
</dbReference>
<feature type="compositionally biased region" description="Low complexity" evidence="2">
    <location>
        <begin position="677"/>
        <end position="690"/>
    </location>
</feature>
<accession>A0A8D8QBF5</accession>
<dbReference type="EMBL" id="HBUF01067991">
    <property type="protein sequence ID" value="CAG6628435.1"/>
    <property type="molecule type" value="Transcribed_RNA"/>
</dbReference>
<dbReference type="EMBL" id="HBUF01067994">
    <property type="protein sequence ID" value="CAG6628450.1"/>
    <property type="molecule type" value="Transcribed_RNA"/>
</dbReference>
<name>A0A8D8QBF5_9HEMI</name>
<sequence length="701" mass="80994">MSSDNNFHVTSINGVITILHHGFTYAFSGPSKENASEAYTTNSNQIYKCIRPECKGSILVQHIPVDKFNSTYKFLKVISRHDNMNLCTKRFTRATDKPNQTLRPNENPKQTKALDLTLDYTVYENCLESNFDSTFDKGASNALANITPSADTQDLFVQLKNEIDIIFQKHYNVIDITKFNRLIGNMFHLLNEKCSQFEEKKLLEETLGERVYSLQNDLKSAKEKIRQCEDTNKLILEDHDEEIKQYIEKQNNQSQVIKNLERTIEKLSKSPVKSPPDNIQSTQDKKNATTQYSPVKITPEPESNQHDVTPINLTQETGDSQDNVTITSAVINVNNSVQSTECYVSISKFLDLESKMKILEQDIQGLKNGLELRQNKVENSLPLSQERLSISKPDIKKNDKQPSVFIVGDGHARNLKETLSKKIPSNWTIKSSYDERANFKAVSEHLIQSVDKCDHLILFAGSNDMFTSSKRVMLASLKTILEKFKGSKQIHLLLIPERYDDINYNFHIKNVNEQIQEFVTPYQNVTTYNPKHIVDSWDYYDNFFIGRNGKIKICAEIAKIIRGKEKNTTDKAKVNFPKLPGTENRDTKIKFIKQSVKFKDTEEPKFKHSAPKSSTNNPEDRNKTRRSDYFKRNETNKRNTYVYHTYQNTSRARSYDNNDDMTFTIPNDLHTINNNKSYYSPRSYTSRRWSNTSHHRGRNFP</sequence>
<feature type="compositionally biased region" description="Basic and acidic residues" evidence="2">
    <location>
        <begin position="618"/>
        <end position="637"/>
    </location>
</feature>
<reference evidence="3" key="1">
    <citation type="submission" date="2021-05" db="EMBL/GenBank/DDBJ databases">
        <authorList>
            <person name="Alioto T."/>
            <person name="Alioto T."/>
            <person name="Gomez Garrido J."/>
        </authorList>
    </citation>
    <scope>NUCLEOTIDE SEQUENCE</scope>
</reference>
<dbReference type="Gene3D" id="3.40.50.1110">
    <property type="entry name" value="SGNH hydrolase"/>
    <property type="match status" value="1"/>
</dbReference>
<feature type="compositionally biased region" description="Polar residues" evidence="2">
    <location>
        <begin position="277"/>
        <end position="290"/>
    </location>
</feature>
<dbReference type="SUPFAM" id="SSF52266">
    <property type="entry name" value="SGNH hydrolase"/>
    <property type="match status" value="1"/>
</dbReference>